<evidence type="ECO:0000256" key="6">
    <source>
        <dbReference type="ARBA" id="ARBA00023136"/>
    </source>
</evidence>
<dbReference type="GO" id="GO:0042102">
    <property type="term" value="P:positive regulation of T cell proliferation"/>
    <property type="evidence" value="ECO:0007669"/>
    <property type="project" value="TreeGrafter"/>
</dbReference>
<evidence type="ECO:0000256" key="3">
    <source>
        <dbReference type="ARBA" id="ARBA00022692"/>
    </source>
</evidence>
<dbReference type="GeneTree" id="ENSGT01060000249200"/>
<feature type="signal peptide" evidence="12">
    <location>
        <begin position="1"/>
        <end position="30"/>
    </location>
</feature>
<sequence length="182" mass="20660">MRSLEANWKHNVICWVIYLLFLHLIDKVSLEVSGFVGDSVLLPCLYQERELKPEEINVFWRYNDSKNVYDIIKGNPSTDKQDAVFKGRIKNFLSKKGDFSIVLSNLMVTDAGQFSCDIPSVEKDSKLTLHVKAHPTMSTTASNPNSTSDTRSCSMKSQPEGIATFLTVVLEFFLLHFICVLY</sequence>
<protein>
    <recommendedName>
        <fullName evidence="13">Ig-like domain-containing protein</fullName>
    </recommendedName>
</protein>
<evidence type="ECO:0000256" key="1">
    <source>
        <dbReference type="ARBA" id="ARBA00004251"/>
    </source>
</evidence>
<accession>A0A9J7YRU4</accession>
<keyword evidence="3 11" id="KW-0812">Transmembrane</keyword>
<keyword evidence="8" id="KW-0675">Receptor</keyword>
<dbReference type="GO" id="GO:0006955">
    <property type="term" value="P:immune response"/>
    <property type="evidence" value="ECO:0007669"/>
    <property type="project" value="TreeGrafter"/>
</dbReference>
<dbReference type="SMART" id="SM00409">
    <property type="entry name" value="IG"/>
    <property type="match status" value="1"/>
</dbReference>
<organism evidence="14 15">
    <name type="scientific">Cyprinus carpio carpio</name>
    <dbReference type="NCBI Taxonomy" id="630221"/>
    <lineage>
        <taxon>Eukaryota</taxon>
        <taxon>Metazoa</taxon>
        <taxon>Chordata</taxon>
        <taxon>Craniata</taxon>
        <taxon>Vertebrata</taxon>
        <taxon>Euteleostomi</taxon>
        <taxon>Actinopterygii</taxon>
        <taxon>Neopterygii</taxon>
        <taxon>Teleostei</taxon>
        <taxon>Ostariophysi</taxon>
        <taxon>Cypriniformes</taxon>
        <taxon>Cyprinidae</taxon>
        <taxon>Cyprininae</taxon>
        <taxon>Cyprinus</taxon>
    </lineage>
</organism>
<dbReference type="GO" id="GO:0007166">
    <property type="term" value="P:cell surface receptor signaling pathway"/>
    <property type="evidence" value="ECO:0007669"/>
    <property type="project" value="TreeGrafter"/>
</dbReference>
<dbReference type="Gene3D" id="2.60.40.10">
    <property type="entry name" value="Immunoglobulins"/>
    <property type="match status" value="1"/>
</dbReference>
<proteinExistence type="predicted"/>
<keyword evidence="6 11" id="KW-0472">Membrane</keyword>
<keyword evidence="10" id="KW-0393">Immunoglobulin domain</keyword>
<evidence type="ECO:0000313" key="14">
    <source>
        <dbReference type="Ensembl" id="ENSCCRP00000121388.1"/>
    </source>
</evidence>
<comment type="subcellular location">
    <subcellularLocation>
        <location evidence="1">Cell membrane</location>
        <topology evidence="1">Single-pass type I membrane protein</topology>
    </subcellularLocation>
</comment>
<dbReference type="PANTHER" id="PTHR25466">
    <property type="entry name" value="T-LYMPHOCYTE ACTIVATION ANTIGEN"/>
    <property type="match status" value="1"/>
</dbReference>
<keyword evidence="2" id="KW-1003">Cell membrane</keyword>
<name>A0A9J7YRU4_CYPCA</name>
<dbReference type="PANTHER" id="PTHR25466:SF14">
    <property type="entry name" value="BUTYROPHILIN SUBFAMILY 2 MEMBER A2-LIKE-RELATED"/>
    <property type="match status" value="1"/>
</dbReference>
<dbReference type="GO" id="GO:0042130">
    <property type="term" value="P:negative regulation of T cell proliferation"/>
    <property type="evidence" value="ECO:0007669"/>
    <property type="project" value="TreeGrafter"/>
</dbReference>
<dbReference type="Pfam" id="PF07686">
    <property type="entry name" value="V-set"/>
    <property type="match status" value="1"/>
</dbReference>
<feature type="chain" id="PRO_5039930269" description="Ig-like domain-containing protein" evidence="12">
    <location>
        <begin position="31"/>
        <end position="182"/>
    </location>
</feature>
<evidence type="ECO:0000256" key="5">
    <source>
        <dbReference type="ARBA" id="ARBA00022989"/>
    </source>
</evidence>
<keyword evidence="4 12" id="KW-0732">Signal</keyword>
<dbReference type="GO" id="GO:0031295">
    <property type="term" value="P:T cell costimulation"/>
    <property type="evidence" value="ECO:0007669"/>
    <property type="project" value="TreeGrafter"/>
</dbReference>
<evidence type="ECO:0000256" key="7">
    <source>
        <dbReference type="ARBA" id="ARBA00023157"/>
    </source>
</evidence>
<dbReference type="AlphaFoldDB" id="A0A9J7YRU4"/>
<keyword evidence="9" id="KW-0325">Glycoprotein</keyword>
<feature type="domain" description="Ig-like" evidence="13">
    <location>
        <begin position="37"/>
        <end position="128"/>
    </location>
</feature>
<dbReference type="Ensembl" id="ENSCCRT00000121996.1">
    <property type="protein sequence ID" value="ENSCCRP00000121388.1"/>
    <property type="gene ID" value="ENSCCRG00000061920.1"/>
</dbReference>
<dbReference type="GO" id="GO:0009897">
    <property type="term" value="C:external side of plasma membrane"/>
    <property type="evidence" value="ECO:0007669"/>
    <property type="project" value="TreeGrafter"/>
</dbReference>
<dbReference type="OMA" id="ICWVIYL"/>
<dbReference type="InterPro" id="IPR013106">
    <property type="entry name" value="Ig_V-set"/>
</dbReference>
<dbReference type="InterPro" id="IPR013783">
    <property type="entry name" value="Ig-like_fold"/>
</dbReference>
<reference evidence="14" key="2">
    <citation type="submission" date="2025-09" db="UniProtKB">
        <authorList>
            <consortium name="Ensembl"/>
        </authorList>
    </citation>
    <scope>IDENTIFICATION</scope>
</reference>
<evidence type="ECO:0000256" key="8">
    <source>
        <dbReference type="ARBA" id="ARBA00023170"/>
    </source>
</evidence>
<evidence type="ECO:0000313" key="15">
    <source>
        <dbReference type="Proteomes" id="UP001108240"/>
    </source>
</evidence>
<dbReference type="Proteomes" id="UP001108240">
    <property type="component" value="Unplaced"/>
</dbReference>
<evidence type="ECO:0000256" key="9">
    <source>
        <dbReference type="ARBA" id="ARBA00023180"/>
    </source>
</evidence>
<dbReference type="GO" id="GO:0071222">
    <property type="term" value="P:cellular response to lipopolysaccharide"/>
    <property type="evidence" value="ECO:0007669"/>
    <property type="project" value="TreeGrafter"/>
</dbReference>
<evidence type="ECO:0000256" key="2">
    <source>
        <dbReference type="ARBA" id="ARBA00022475"/>
    </source>
</evidence>
<reference evidence="14" key="1">
    <citation type="submission" date="2025-08" db="UniProtKB">
        <authorList>
            <consortium name="Ensembl"/>
        </authorList>
    </citation>
    <scope>IDENTIFICATION</scope>
</reference>
<evidence type="ECO:0000256" key="12">
    <source>
        <dbReference type="SAM" id="SignalP"/>
    </source>
</evidence>
<dbReference type="InterPro" id="IPR003599">
    <property type="entry name" value="Ig_sub"/>
</dbReference>
<dbReference type="SUPFAM" id="SSF48726">
    <property type="entry name" value="Immunoglobulin"/>
    <property type="match status" value="1"/>
</dbReference>
<keyword evidence="5 11" id="KW-1133">Transmembrane helix</keyword>
<feature type="transmembrane region" description="Helical" evidence="11">
    <location>
        <begin position="162"/>
        <end position="181"/>
    </location>
</feature>
<keyword evidence="7" id="KW-1015">Disulfide bond</keyword>
<dbReference type="PROSITE" id="PS50835">
    <property type="entry name" value="IG_LIKE"/>
    <property type="match status" value="1"/>
</dbReference>
<dbReference type="InterPro" id="IPR036179">
    <property type="entry name" value="Ig-like_dom_sf"/>
</dbReference>
<evidence type="ECO:0000256" key="11">
    <source>
        <dbReference type="SAM" id="Phobius"/>
    </source>
</evidence>
<evidence type="ECO:0000259" key="13">
    <source>
        <dbReference type="PROSITE" id="PS50835"/>
    </source>
</evidence>
<dbReference type="InterPro" id="IPR051713">
    <property type="entry name" value="T-cell_Activation_Regulation"/>
</dbReference>
<evidence type="ECO:0000256" key="4">
    <source>
        <dbReference type="ARBA" id="ARBA00022729"/>
    </source>
</evidence>
<keyword evidence="15" id="KW-1185">Reference proteome</keyword>
<evidence type="ECO:0000256" key="10">
    <source>
        <dbReference type="ARBA" id="ARBA00023319"/>
    </source>
</evidence>
<dbReference type="InterPro" id="IPR007110">
    <property type="entry name" value="Ig-like_dom"/>
</dbReference>